<dbReference type="Gene3D" id="1.25.40.10">
    <property type="entry name" value="Tetratricopeptide repeat domain"/>
    <property type="match status" value="3"/>
</dbReference>
<dbReference type="PANTHER" id="PTHR44858">
    <property type="entry name" value="TETRATRICOPEPTIDE REPEAT PROTEIN 6"/>
    <property type="match status" value="1"/>
</dbReference>
<dbReference type="InterPro" id="IPR011990">
    <property type="entry name" value="TPR-like_helical_dom_sf"/>
</dbReference>
<dbReference type="InterPro" id="IPR009003">
    <property type="entry name" value="Peptidase_S1_PA"/>
</dbReference>
<dbReference type="GO" id="GO:0008233">
    <property type="term" value="F:peptidase activity"/>
    <property type="evidence" value="ECO:0007669"/>
    <property type="project" value="UniProtKB-KW"/>
</dbReference>
<dbReference type="GO" id="GO:0006508">
    <property type="term" value="P:proteolysis"/>
    <property type="evidence" value="ECO:0007669"/>
    <property type="project" value="UniProtKB-KW"/>
</dbReference>
<dbReference type="EMBL" id="JACJTM010000014">
    <property type="protein sequence ID" value="MBD2685235.1"/>
    <property type="molecule type" value="Genomic_DNA"/>
</dbReference>
<keyword evidence="1" id="KW-0677">Repeat</keyword>
<feature type="repeat" description="TPR" evidence="3">
    <location>
        <begin position="230"/>
        <end position="263"/>
    </location>
</feature>
<evidence type="ECO:0000313" key="5">
    <source>
        <dbReference type="Proteomes" id="UP000660270"/>
    </source>
</evidence>
<keyword evidence="2 3" id="KW-0802">TPR repeat</keyword>
<dbReference type="Pfam" id="PF00515">
    <property type="entry name" value="TPR_1"/>
    <property type="match status" value="3"/>
</dbReference>
<feature type="repeat" description="TPR" evidence="3">
    <location>
        <begin position="196"/>
        <end position="229"/>
    </location>
</feature>
<dbReference type="InterPro" id="IPR043504">
    <property type="entry name" value="Peptidase_S1_PA_chymotrypsin"/>
</dbReference>
<organism evidence="4 5">
    <name type="scientific">Aphanizomenon flos-aquae FACHB-1249</name>
    <dbReference type="NCBI Taxonomy" id="2692889"/>
    <lineage>
        <taxon>Bacteria</taxon>
        <taxon>Bacillati</taxon>
        <taxon>Cyanobacteriota</taxon>
        <taxon>Cyanophyceae</taxon>
        <taxon>Nostocales</taxon>
        <taxon>Aphanizomenonaceae</taxon>
        <taxon>Aphanizomenon</taxon>
    </lineage>
</organism>
<feature type="repeat" description="TPR" evidence="3">
    <location>
        <begin position="298"/>
        <end position="331"/>
    </location>
</feature>
<feature type="repeat" description="TPR" evidence="3">
    <location>
        <begin position="264"/>
        <end position="297"/>
    </location>
</feature>
<dbReference type="PROSITE" id="PS50005">
    <property type="entry name" value="TPR"/>
    <property type="match status" value="5"/>
</dbReference>
<keyword evidence="4" id="KW-0378">Hydrolase</keyword>
<dbReference type="PROSITE" id="PS50293">
    <property type="entry name" value="TPR_REGION"/>
    <property type="match status" value="3"/>
</dbReference>
<dbReference type="Gene3D" id="2.40.10.10">
    <property type="entry name" value="Trypsin-like serine proteases"/>
    <property type="match status" value="1"/>
</dbReference>
<keyword evidence="4" id="KW-0645">Protease</keyword>
<feature type="repeat" description="TPR" evidence="3">
    <location>
        <begin position="332"/>
        <end position="365"/>
    </location>
</feature>
<dbReference type="Pfam" id="PF13414">
    <property type="entry name" value="TPR_11"/>
    <property type="match status" value="1"/>
</dbReference>
<dbReference type="Proteomes" id="UP000660270">
    <property type="component" value="Unassembled WGS sequence"/>
</dbReference>
<dbReference type="Pfam" id="PF13365">
    <property type="entry name" value="Trypsin_2"/>
    <property type="match status" value="1"/>
</dbReference>
<evidence type="ECO:0000313" key="4">
    <source>
        <dbReference type="EMBL" id="MBD2685235.1"/>
    </source>
</evidence>
<keyword evidence="5" id="KW-1185">Reference proteome</keyword>
<evidence type="ECO:0000256" key="3">
    <source>
        <dbReference type="PROSITE-ProRule" id="PRU00339"/>
    </source>
</evidence>
<evidence type="ECO:0000256" key="1">
    <source>
        <dbReference type="ARBA" id="ARBA00022737"/>
    </source>
</evidence>
<protein>
    <submittedName>
        <fullName evidence="4">Serine protease</fullName>
    </submittedName>
</protein>
<sequence length="383" mass="42427">MKRLDNNIDLAILQFTSKKDYQVAKIGNSDEVKRLINVHVAGFPRQTGGVRKSIYDCRSGRVIDNLPENIDSGYNLFYDNPTLGGMSGGAVLNDQGEVIEIHGQGEESNDVDIDRINSSVAIVKSGRNSGIPINTFLRLSARNGVDVGVRFPDASKIKRSQTDDYFAQGVEKGLQGDNLGAIVAYTEAIRLNPKYAEAYNRRGIVYVNLGDKQAAIDDFTQAIKINPNYDKAYNNRGNVRSDLGDKQAAIDDFTQAIKINPNYANAYNNRGNVRYDLGDKQAAIDDFTQAIKINPNYDKAYNNRGSVRDDLGDKQGAIDDFNLAIKINPNDAEAYNNRGNVHYELGDKQGAIDDFQQAANLFQQQGNTEGYQKVLEVLRKIQP</sequence>
<dbReference type="InterPro" id="IPR050498">
    <property type="entry name" value="Ycf3"/>
</dbReference>
<dbReference type="SMART" id="SM00028">
    <property type="entry name" value="TPR"/>
    <property type="match status" value="6"/>
</dbReference>
<dbReference type="InterPro" id="IPR019734">
    <property type="entry name" value="TPR_rpt"/>
</dbReference>
<dbReference type="SUPFAM" id="SSF50494">
    <property type="entry name" value="Trypsin-like serine proteases"/>
    <property type="match status" value="1"/>
</dbReference>
<evidence type="ECO:0000256" key="2">
    <source>
        <dbReference type="ARBA" id="ARBA00022803"/>
    </source>
</evidence>
<dbReference type="PANTHER" id="PTHR44858:SF1">
    <property type="entry name" value="UDP-N-ACETYLGLUCOSAMINE--PEPTIDE N-ACETYLGLUCOSAMINYLTRANSFERASE SPINDLY-RELATED"/>
    <property type="match status" value="1"/>
</dbReference>
<reference evidence="4 5" key="1">
    <citation type="journal article" date="2020" name="ISME J.">
        <title>Comparative genomics reveals insights into cyanobacterial evolution and habitat adaptation.</title>
        <authorList>
            <person name="Chen M.Y."/>
            <person name="Teng W.K."/>
            <person name="Zhao L."/>
            <person name="Hu C.X."/>
            <person name="Zhou Y.K."/>
            <person name="Han B.P."/>
            <person name="Song L.R."/>
            <person name="Shu W.S."/>
        </authorList>
    </citation>
    <scope>NUCLEOTIDE SEQUENCE [LARGE SCALE GENOMIC DNA]</scope>
    <source>
        <strain evidence="4 5">FACHB-1249</strain>
    </source>
</reference>
<accession>A0ABR8IR87</accession>
<proteinExistence type="predicted"/>
<gene>
    <name evidence="4" type="ORF">H6G43_08335</name>
</gene>
<comment type="caution">
    <text evidence="4">The sequence shown here is derived from an EMBL/GenBank/DDBJ whole genome shotgun (WGS) entry which is preliminary data.</text>
</comment>
<name>A0ABR8IR87_APHFL</name>
<dbReference type="SUPFAM" id="SSF48439">
    <property type="entry name" value="Protein prenylyltransferase"/>
    <property type="match status" value="1"/>
</dbReference>